<reference evidence="4" key="2">
    <citation type="submission" date="2021-08" db="EMBL/GenBank/DDBJ databases">
        <authorList>
            <person name="Eriksson T."/>
        </authorList>
    </citation>
    <scope>NUCLEOTIDE SEQUENCE</scope>
    <source>
        <strain evidence="4">Stoneville</strain>
        <tissue evidence="4">Whole head</tissue>
    </source>
</reference>
<gene>
    <name evidence="4" type="ORF">GEV33_006558</name>
</gene>
<dbReference type="EMBL" id="JABDTM020021845">
    <property type="protein sequence ID" value="KAH0816233.1"/>
    <property type="molecule type" value="Genomic_DNA"/>
</dbReference>
<evidence type="ECO:0000256" key="1">
    <source>
        <dbReference type="ARBA" id="ARBA00022801"/>
    </source>
</evidence>
<dbReference type="InterPro" id="IPR001995">
    <property type="entry name" value="Peptidase_A2_cat"/>
</dbReference>
<organism evidence="4 5">
    <name type="scientific">Tenebrio molitor</name>
    <name type="common">Yellow mealworm beetle</name>
    <dbReference type="NCBI Taxonomy" id="7067"/>
    <lineage>
        <taxon>Eukaryota</taxon>
        <taxon>Metazoa</taxon>
        <taxon>Ecdysozoa</taxon>
        <taxon>Arthropoda</taxon>
        <taxon>Hexapoda</taxon>
        <taxon>Insecta</taxon>
        <taxon>Pterygota</taxon>
        <taxon>Neoptera</taxon>
        <taxon>Endopterygota</taxon>
        <taxon>Coleoptera</taxon>
        <taxon>Polyphaga</taxon>
        <taxon>Cucujiformia</taxon>
        <taxon>Tenebrionidae</taxon>
        <taxon>Tenebrio</taxon>
    </lineage>
</organism>
<evidence type="ECO:0000313" key="5">
    <source>
        <dbReference type="Proteomes" id="UP000719412"/>
    </source>
</evidence>
<sequence>MDARIPEKLSLAGNITDNFKRFKQNFEIYLAATEKDKKDGRTKVNILLNIIGEEGVEIFNSLNLSDQDNQNYEKVIEEFEKYVTPKKNEVYERFVFYCRKQEQEERFEHFLTDLRRLAKSCDFKISEEEMIRDRIVLGVNNKIVQEKLLAIDKLTLQRAISVCRSYEATMSQMKELHGQGQELKIDVVKQKSNQKTQKEPTTKKNEIFKCKRCETKHKARECPAYGKKCHKCGKLNHFQIACKTKQVHNIDQDENEEEEDQLYVGTIRINKIGKKQKEKDSWYEQIEVEGQKVKIKLDTGADTNLIPLKIFQKISHPQKLVKTRINLEAYGGYKLKVVGKAELECKIHNKESRQTFIVVNENGETIMGKDACESLKLIQKIGRVEERRLKTCIQSSKKNPSSNKRQSKGEARRTRKKRDNNQRRKSYWMGKSSCDCRKTRWILKVMYGPT</sequence>
<dbReference type="PANTHER" id="PTHR33198">
    <property type="entry name" value="ANK_REP_REGION DOMAIN-CONTAINING PROTEIN-RELATED"/>
    <property type="match status" value="1"/>
</dbReference>
<dbReference type="SUPFAM" id="SSF50630">
    <property type="entry name" value="Acid proteases"/>
    <property type="match status" value="1"/>
</dbReference>
<dbReference type="GO" id="GO:0006508">
    <property type="term" value="P:proteolysis"/>
    <property type="evidence" value="ECO:0007669"/>
    <property type="project" value="InterPro"/>
</dbReference>
<evidence type="ECO:0000256" key="2">
    <source>
        <dbReference type="SAM" id="MobiDB-lite"/>
    </source>
</evidence>
<evidence type="ECO:0000313" key="4">
    <source>
        <dbReference type="EMBL" id="KAH0816233.1"/>
    </source>
</evidence>
<dbReference type="InterPro" id="IPR021109">
    <property type="entry name" value="Peptidase_aspartic_dom_sf"/>
</dbReference>
<feature type="compositionally biased region" description="Basic residues" evidence="2">
    <location>
        <begin position="413"/>
        <end position="424"/>
    </location>
</feature>
<feature type="domain" description="Peptidase A2" evidence="3">
    <location>
        <begin position="293"/>
        <end position="371"/>
    </location>
</feature>
<keyword evidence="5" id="KW-1185">Reference proteome</keyword>
<reference evidence="4" key="1">
    <citation type="journal article" date="2020" name="J Insects Food Feed">
        <title>The yellow mealworm (Tenebrio molitor) genome: a resource for the emerging insects as food and feed industry.</title>
        <authorList>
            <person name="Eriksson T."/>
            <person name="Andere A."/>
            <person name="Kelstrup H."/>
            <person name="Emery V."/>
            <person name="Picard C."/>
        </authorList>
    </citation>
    <scope>NUCLEOTIDE SEQUENCE</scope>
    <source>
        <strain evidence="4">Stoneville</strain>
        <tissue evidence="4">Whole head</tissue>
    </source>
</reference>
<dbReference type="CDD" id="cd05481">
    <property type="entry name" value="retropepsin_like_LTR_1"/>
    <property type="match status" value="1"/>
</dbReference>
<dbReference type="Gene3D" id="4.10.60.10">
    <property type="entry name" value="Zinc finger, CCHC-type"/>
    <property type="match status" value="1"/>
</dbReference>
<dbReference type="PROSITE" id="PS50175">
    <property type="entry name" value="ASP_PROT_RETROV"/>
    <property type="match status" value="1"/>
</dbReference>
<dbReference type="AlphaFoldDB" id="A0A8J6LE17"/>
<evidence type="ECO:0000259" key="3">
    <source>
        <dbReference type="PROSITE" id="PS50175"/>
    </source>
</evidence>
<protein>
    <recommendedName>
        <fullName evidence="3">Peptidase A2 domain-containing protein</fullName>
    </recommendedName>
</protein>
<name>A0A8J6LE17_TENMO</name>
<dbReference type="Proteomes" id="UP000719412">
    <property type="component" value="Unassembled WGS sequence"/>
</dbReference>
<accession>A0A8J6LE17</accession>
<dbReference type="PANTHER" id="PTHR33198:SF20">
    <property type="entry name" value="RETROTRANSPOSON GAG DOMAIN-CONTAINING PROTEIN"/>
    <property type="match status" value="1"/>
</dbReference>
<comment type="caution">
    <text evidence="4">The sequence shown here is derived from an EMBL/GenBank/DDBJ whole genome shotgun (WGS) entry which is preliminary data.</text>
</comment>
<proteinExistence type="predicted"/>
<dbReference type="Gene3D" id="2.40.70.10">
    <property type="entry name" value="Acid Proteases"/>
    <property type="match status" value="1"/>
</dbReference>
<feature type="region of interest" description="Disordered" evidence="2">
    <location>
        <begin position="393"/>
        <end position="424"/>
    </location>
</feature>
<keyword evidence="1" id="KW-0378">Hydrolase</keyword>
<dbReference type="GO" id="GO:0004190">
    <property type="term" value="F:aspartic-type endopeptidase activity"/>
    <property type="evidence" value="ECO:0007669"/>
    <property type="project" value="InterPro"/>
</dbReference>
<feature type="compositionally biased region" description="Polar residues" evidence="2">
    <location>
        <begin position="393"/>
        <end position="404"/>
    </location>
</feature>